<dbReference type="HOGENOM" id="CLU_2146571_0_0_1"/>
<proteinExistence type="predicted"/>
<dbReference type="EMBL" id="KE647204">
    <property type="protein sequence ID" value="EQB60930.1"/>
    <property type="molecule type" value="Genomic_DNA"/>
</dbReference>
<sequence>MLKLFPHFNLHNLLFLNSYYKLQKFKSNDLNEFENKIYVTIFNFISLNNSLRLIDYANESKEISEMLFLDKLWLKKLKYIGHLLFSILLCLFLYVTLWVFRTTPNQRLKISQ</sequence>
<keyword evidence="1" id="KW-1133">Transmembrane helix</keyword>
<evidence type="ECO:0000256" key="1">
    <source>
        <dbReference type="SAM" id="Phobius"/>
    </source>
</evidence>
<gene>
    <name evidence="2" type="ORF">NAPIS_ORF01506</name>
</gene>
<dbReference type="Proteomes" id="UP000053780">
    <property type="component" value="Unassembled WGS sequence"/>
</dbReference>
<accession>T0MIZ4</accession>
<keyword evidence="1" id="KW-0472">Membrane</keyword>
<evidence type="ECO:0000313" key="2">
    <source>
        <dbReference type="EMBL" id="EQB60930.1"/>
    </source>
</evidence>
<reference evidence="2 3" key="1">
    <citation type="journal article" date="2013" name="BMC Genomics">
        <title>Genome sequencing and comparative genomics of honey bee microsporidia, Nosema apis reveal novel insights into host-parasite interactions.</title>
        <authorList>
            <person name="Chen Yp."/>
            <person name="Pettis J.S."/>
            <person name="Zhao Y."/>
            <person name="Liu X."/>
            <person name="Tallon L.J."/>
            <person name="Sadzewicz L.D."/>
            <person name="Li R."/>
            <person name="Zheng H."/>
            <person name="Huang S."/>
            <person name="Zhang X."/>
            <person name="Hamilton M.C."/>
            <person name="Pernal S.F."/>
            <person name="Melathopoulos A.P."/>
            <person name="Yan X."/>
            <person name="Evans J.D."/>
        </authorList>
    </citation>
    <scope>NUCLEOTIDE SEQUENCE [LARGE SCALE GENOMIC DNA]</scope>
    <source>
        <strain evidence="2 3">BRL 01</strain>
    </source>
</reference>
<dbReference type="VEuPathDB" id="MicrosporidiaDB:NAPIS_ORF01506"/>
<protein>
    <submittedName>
        <fullName evidence="2">Uncharacterized protein</fullName>
    </submittedName>
</protein>
<keyword evidence="1" id="KW-0812">Transmembrane</keyword>
<keyword evidence="3" id="KW-1185">Reference proteome</keyword>
<organism evidence="2 3">
    <name type="scientific">Vairimorpha apis BRL 01</name>
    <dbReference type="NCBI Taxonomy" id="1037528"/>
    <lineage>
        <taxon>Eukaryota</taxon>
        <taxon>Fungi</taxon>
        <taxon>Fungi incertae sedis</taxon>
        <taxon>Microsporidia</taxon>
        <taxon>Nosematidae</taxon>
        <taxon>Vairimorpha</taxon>
    </lineage>
</organism>
<name>T0MIZ4_9MICR</name>
<evidence type="ECO:0000313" key="3">
    <source>
        <dbReference type="Proteomes" id="UP000053780"/>
    </source>
</evidence>
<dbReference type="AlphaFoldDB" id="T0MIZ4"/>
<feature type="transmembrane region" description="Helical" evidence="1">
    <location>
        <begin position="79"/>
        <end position="100"/>
    </location>
</feature>